<dbReference type="RefSeq" id="WP_145852910.1">
    <property type="nucleotide sequence ID" value="NZ_RPFW01000002.1"/>
</dbReference>
<feature type="region of interest" description="Disordered" evidence="1">
    <location>
        <begin position="148"/>
        <end position="168"/>
    </location>
</feature>
<keyword evidence="4" id="KW-1185">Reference proteome</keyword>
<sequence>MEISDTLGFLLGTWEVSRFYTDHRSGTAPTFQGRAVLALDPAGLALEGLDLARYEETGQLCLGSQRSPAARSLDFVRRPGGAVMLYRPGRQPYVDLDLTGGAWDAVHPCGADHYEISTVVKSHDVVQEYWRVQGPEKDYTAVTTLRRVSRQGAATGPGGGAGQRPSPG</sequence>
<dbReference type="EMBL" id="RPFW01000002">
    <property type="protein sequence ID" value="TVZ05207.1"/>
    <property type="molecule type" value="Genomic_DNA"/>
</dbReference>
<dbReference type="InterPro" id="IPR045632">
    <property type="entry name" value="DUF6314"/>
</dbReference>
<reference evidence="3 4" key="1">
    <citation type="submission" date="2018-11" db="EMBL/GenBank/DDBJ databases">
        <title>Trebonia kvetii gen.nov., sp.nov., a novel acidophilic actinobacterium, and proposal of the new actinobacterial family Treboniaceae fam. nov.</title>
        <authorList>
            <person name="Rapoport D."/>
            <person name="Sagova-Mareckova M."/>
            <person name="Sedlacek I."/>
            <person name="Provaznik J."/>
            <person name="Kralova S."/>
            <person name="Pavlinic D."/>
            <person name="Benes V."/>
            <person name="Kopecky J."/>
        </authorList>
    </citation>
    <scope>NUCLEOTIDE SEQUENCE [LARGE SCALE GENOMIC DNA]</scope>
    <source>
        <strain evidence="3 4">15Tr583</strain>
    </source>
</reference>
<gene>
    <name evidence="3" type="ORF">EAS64_11495</name>
</gene>
<evidence type="ECO:0000259" key="2">
    <source>
        <dbReference type="Pfam" id="PF19834"/>
    </source>
</evidence>
<feature type="domain" description="DUF6314" evidence="2">
    <location>
        <begin position="10"/>
        <end position="147"/>
    </location>
</feature>
<evidence type="ECO:0000313" key="4">
    <source>
        <dbReference type="Proteomes" id="UP000460272"/>
    </source>
</evidence>
<dbReference type="Pfam" id="PF19834">
    <property type="entry name" value="DUF6314"/>
    <property type="match status" value="1"/>
</dbReference>
<proteinExistence type="predicted"/>
<comment type="caution">
    <text evidence="3">The sequence shown here is derived from an EMBL/GenBank/DDBJ whole genome shotgun (WGS) entry which is preliminary data.</text>
</comment>
<dbReference type="OrthoDB" id="3296280at2"/>
<evidence type="ECO:0000256" key="1">
    <source>
        <dbReference type="SAM" id="MobiDB-lite"/>
    </source>
</evidence>
<dbReference type="AlphaFoldDB" id="A0A6P2C2K7"/>
<name>A0A6P2C2K7_9ACTN</name>
<protein>
    <recommendedName>
        <fullName evidence="2">DUF6314 domain-containing protein</fullName>
    </recommendedName>
</protein>
<organism evidence="3 4">
    <name type="scientific">Trebonia kvetii</name>
    <dbReference type="NCBI Taxonomy" id="2480626"/>
    <lineage>
        <taxon>Bacteria</taxon>
        <taxon>Bacillati</taxon>
        <taxon>Actinomycetota</taxon>
        <taxon>Actinomycetes</taxon>
        <taxon>Streptosporangiales</taxon>
        <taxon>Treboniaceae</taxon>
        <taxon>Trebonia</taxon>
    </lineage>
</organism>
<accession>A0A6P2C2K7</accession>
<dbReference type="Proteomes" id="UP000460272">
    <property type="component" value="Unassembled WGS sequence"/>
</dbReference>
<evidence type="ECO:0000313" key="3">
    <source>
        <dbReference type="EMBL" id="TVZ05207.1"/>
    </source>
</evidence>